<keyword evidence="2" id="KW-1185">Reference proteome</keyword>
<dbReference type="Proteomes" id="UP000006035">
    <property type="component" value="Unassembled WGS sequence"/>
</dbReference>
<evidence type="ECO:0000313" key="2">
    <source>
        <dbReference type="Proteomes" id="UP000006035"/>
    </source>
</evidence>
<name>A0ABN0D2Y5_9LACO</name>
<evidence type="ECO:0000313" key="1">
    <source>
        <dbReference type="EMBL" id="EGS35844.1"/>
    </source>
</evidence>
<evidence type="ECO:0008006" key="3">
    <source>
        <dbReference type="Google" id="ProtNLM"/>
    </source>
</evidence>
<comment type="caution">
    <text evidence="1">The sequence shown here is derived from an EMBL/GenBank/DDBJ whole genome shotgun (WGS) entry which is preliminary data.</text>
</comment>
<protein>
    <recommendedName>
        <fullName evidence="3">Transposase DDE domain-containing protein</fullName>
    </recommendedName>
</protein>
<accession>A0ABN0D2Y5</accession>
<reference evidence="1 2" key="1">
    <citation type="submission" date="2011-05" db="EMBL/GenBank/DDBJ databases">
        <authorList>
            <person name="Durkin A.S."/>
            <person name="Kim M."/>
            <person name="Radune D."/>
            <person name="Hostetler J."/>
            <person name="Torralba M."/>
            <person name="Gillis M."/>
            <person name="Methe B."/>
            <person name="Sutton G."/>
            <person name="Nelson K.E."/>
        </authorList>
    </citation>
    <scope>NUCLEOTIDE SEQUENCE [LARGE SCALE GENOMIC DNA]</scope>
    <source>
        <strain evidence="1 2">F0423</strain>
    </source>
</reference>
<gene>
    <name evidence="1" type="ORF">HMPREF9102_1319</name>
</gene>
<proteinExistence type="predicted"/>
<sequence>MENDIGLVLMTMNLTKLGKMVANMRPLLLKNGKKPNHNF</sequence>
<dbReference type="EMBL" id="AFTL01000019">
    <property type="protein sequence ID" value="EGS35844.1"/>
    <property type="molecule type" value="Genomic_DNA"/>
</dbReference>
<organism evidence="1 2">
    <name type="scientific">Limosilactobacillus oris F0423</name>
    <dbReference type="NCBI Taxonomy" id="944562"/>
    <lineage>
        <taxon>Bacteria</taxon>
        <taxon>Bacillati</taxon>
        <taxon>Bacillota</taxon>
        <taxon>Bacilli</taxon>
        <taxon>Lactobacillales</taxon>
        <taxon>Lactobacillaceae</taxon>
        <taxon>Limosilactobacillus</taxon>
    </lineage>
</organism>